<dbReference type="EMBL" id="JACVVK020000028">
    <property type="protein sequence ID" value="KAK7502019.1"/>
    <property type="molecule type" value="Genomic_DNA"/>
</dbReference>
<evidence type="ECO:0008006" key="4">
    <source>
        <dbReference type="Google" id="ProtNLM"/>
    </source>
</evidence>
<reference evidence="2 3" key="1">
    <citation type="journal article" date="2023" name="Sci. Data">
        <title>Genome assembly of the Korean intertidal mud-creeper Batillaria attramentaria.</title>
        <authorList>
            <person name="Patra A.K."/>
            <person name="Ho P.T."/>
            <person name="Jun S."/>
            <person name="Lee S.J."/>
            <person name="Kim Y."/>
            <person name="Won Y.J."/>
        </authorList>
    </citation>
    <scope>NUCLEOTIDE SEQUENCE [LARGE SCALE GENOMIC DNA]</scope>
    <source>
        <strain evidence="2">Wonlab-2016</strain>
    </source>
</reference>
<feature type="compositionally biased region" description="Acidic residues" evidence="1">
    <location>
        <begin position="86"/>
        <end position="98"/>
    </location>
</feature>
<organism evidence="2 3">
    <name type="scientific">Batillaria attramentaria</name>
    <dbReference type="NCBI Taxonomy" id="370345"/>
    <lineage>
        <taxon>Eukaryota</taxon>
        <taxon>Metazoa</taxon>
        <taxon>Spiralia</taxon>
        <taxon>Lophotrochozoa</taxon>
        <taxon>Mollusca</taxon>
        <taxon>Gastropoda</taxon>
        <taxon>Caenogastropoda</taxon>
        <taxon>Sorbeoconcha</taxon>
        <taxon>Cerithioidea</taxon>
        <taxon>Batillariidae</taxon>
        <taxon>Batillaria</taxon>
    </lineage>
</organism>
<keyword evidence="3" id="KW-1185">Reference proteome</keyword>
<evidence type="ECO:0000313" key="3">
    <source>
        <dbReference type="Proteomes" id="UP001519460"/>
    </source>
</evidence>
<dbReference type="Proteomes" id="UP001519460">
    <property type="component" value="Unassembled WGS sequence"/>
</dbReference>
<gene>
    <name evidence="2" type="ORF">BaRGS_00006771</name>
</gene>
<protein>
    <recommendedName>
        <fullName evidence="4">Secreted protein</fullName>
    </recommendedName>
</protein>
<sequence>MWVSSIFFFSCFYLEPDKDAADLADDPDLDVTDDDTDDEDRRFLYRFPRRHALRCFLPRPPSPLAPPSRDDLDSDDEADDHVLDASDPDGDDDLCFLQ</sequence>
<comment type="caution">
    <text evidence="2">The sequence shown here is derived from an EMBL/GenBank/DDBJ whole genome shotgun (WGS) entry which is preliminary data.</text>
</comment>
<feature type="region of interest" description="Disordered" evidence="1">
    <location>
        <begin position="57"/>
        <end position="98"/>
    </location>
</feature>
<dbReference type="AlphaFoldDB" id="A0ABD0LR33"/>
<evidence type="ECO:0000313" key="2">
    <source>
        <dbReference type="EMBL" id="KAK7502019.1"/>
    </source>
</evidence>
<proteinExistence type="predicted"/>
<accession>A0ABD0LR33</accession>
<name>A0ABD0LR33_9CAEN</name>
<evidence type="ECO:0000256" key="1">
    <source>
        <dbReference type="SAM" id="MobiDB-lite"/>
    </source>
</evidence>